<proteinExistence type="predicted"/>
<feature type="non-terminal residue" evidence="1">
    <location>
        <position position="1"/>
    </location>
</feature>
<organism evidence="1 2">
    <name type="scientific">Adineta steineri</name>
    <dbReference type="NCBI Taxonomy" id="433720"/>
    <lineage>
        <taxon>Eukaryota</taxon>
        <taxon>Metazoa</taxon>
        <taxon>Spiralia</taxon>
        <taxon>Gnathifera</taxon>
        <taxon>Rotifera</taxon>
        <taxon>Eurotatoria</taxon>
        <taxon>Bdelloidea</taxon>
        <taxon>Adinetida</taxon>
        <taxon>Adinetidae</taxon>
        <taxon>Adineta</taxon>
    </lineage>
</organism>
<name>A0A819KNM8_9BILA</name>
<dbReference type="InterPro" id="IPR029055">
    <property type="entry name" value="Ntn_hydrolases_N"/>
</dbReference>
<evidence type="ECO:0000313" key="2">
    <source>
        <dbReference type="Proteomes" id="UP000663881"/>
    </source>
</evidence>
<comment type="caution">
    <text evidence="1">The sequence shown here is derived from an EMBL/GenBank/DDBJ whole genome shotgun (WGS) entry which is preliminary data.</text>
</comment>
<dbReference type="EMBL" id="CAJOAY010002399">
    <property type="protein sequence ID" value="CAF3949125.1"/>
    <property type="molecule type" value="Genomic_DNA"/>
</dbReference>
<reference evidence="1" key="1">
    <citation type="submission" date="2021-02" db="EMBL/GenBank/DDBJ databases">
        <authorList>
            <person name="Nowell W R."/>
        </authorList>
    </citation>
    <scope>NUCLEOTIDE SEQUENCE</scope>
</reference>
<evidence type="ECO:0000313" key="1">
    <source>
        <dbReference type="EMBL" id="CAF3949125.1"/>
    </source>
</evidence>
<dbReference type="Proteomes" id="UP000663881">
    <property type="component" value="Unassembled WGS sequence"/>
</dbReference>
<dbReference type="AlphaFoldDB" id="A0A819KNM8"/>
<protein>
    <submittedName>
        <fullName evidence="1">Uncharacterized protein</fullName>
    </submittedName>
</protein>
<accession>A0A819KNM8</accession>
<dbReference type="SUPFAM" id="SSF56235">
    <property type="entry name" value="N-terminal nucleophile aminohydrolases (Ntn hydrolases)"/>
    <property type="match status" value="1"/>
</dbReference>
<gene>
    <name evidence="1" type="ORF">OKA104_LOCUS26845</name>
</gene>
<sequence>TTIVAVEYNGGVIIGADTRIILAITRDGSNGGCACLAQ</sequence>